<gene>
    <name evidence="1" type="ORF">E2C01_093337</name>
</gene>
<sequence>MRGDRTATGIVQQLGEKGTTVRRNASARYSAKPLLPTCCLTFFVATEEQHAPPFLPECLLTLHKQHSYLQPLNSNYTLNTVSCTGGKTGRENVRHSLSKGGSEHYARNVRFIRSVAGRDTLKVAAPMFSAQHSVRSTHLG</sequence>
<accession>A0A5B7JYA3</accession>
<keyword evidence="2" id="KW-1185">Reference proteome</keyword>
<protein>
    <submittedName>
        <fullName evidence="1">Uncharacterized protein</fullName>
    </submittedName>
</protein>
<dbReference type="Proteomes" id="UP000324222">
    <property type="component" value="Unassembled WGS sequence"/>
</dbReference>
<evidence type="ECO:0000313" key="2">
    <source>
        <dbReference type="Proteomes" id="UP000324222"/>
    </source>
</evidence>
<dbReference type="AlphaFoldDB" id="A0A5B7JYA3"/>
<evidence type="ECO:0000313" key="1">
    <source>
        <dbReference type="EMBL" id="MPC97988.1"/>
    </source>
</evidence>
<name>A0A5B7JYA3_PORTR</name>
<organism evidence="1 2">
    <name type="scientific">Portunus trituberculatus</name>
    <name type="common">Swimming crab</name>
    <name type="synonym">Neptunus trituberculatus</name>
    <dbReference type="NCBI Taxonomy" id="210409"/>
    <lineage>
        <taxon>Eukaryota</taxon>
        <taxon>Metazoa</taxon>
        <taxon>Ecdysozoa</taxon>
        <taxon>Arthropoda</taxon>
        <taxon>Crustacea</taxon>
        <taxon>Multicrustacea</taxon>
        <taxon>Malacostraca</taxon>
        <taxon>Eumalacostraca</taxon>
        <taxon>Eucarida</taxon>
        <taxon>Decapoda</taxon>
        <taxon>Pleocyemata</taxon>
        <taxon>Brachyura</taxon>
        <taxon>Eubrachyura</taxon>
        <taxon>Portunoidea</taxon>
        <taxon>Portunidae</taxon>
        <taxon>Portuninae</taxon>
        <taxon>Portunus</taxon>
    </lineage>
</organism>
<proteinExistence type="predicted"/>
<comment type="caution">
    <text evidence="1">The sequence shown here is derived from an EMBL/GenBank/DDBJ whole genome shotgun (WGS) entry which is preliminary data.</text>
</comment>
<reference evidence="1 2" key="1">
    <citation type="submission" date="2019-05" db="EMBL/GenBank/DDBJ databases">
        <title>Another draft genome of Portunus trituberculatus and its Hox gene families provides insights of decapod evolution.</title>
        <authorList>
            <person name="Jeong J.-H."/>
            <person name="Song I."/>
            <person name="Kim S."/>
            <person name="Choi T."/>
            <person name="Kim D."/>
            <person name="Ryu S."/>
            <person name="Kim W."/>
        </authorList>
    </citation>
    <scope>NUCLEOTIDE SEQUENCE [LARGE SCALE GENOMIC DNA]</scope>
    <source>
        <tissue evidence="1">Muscle</tissue>
    </source>
</reference>
<dbReference type="EMBL" id="VSRR010112281">
    <property type="protein sequence ID" value="MPC97988.1"/>
    <property type="molecule type" value="Genomic_DNA"/>
</dbReference>